<dbReference type="RefSeq" id="XP_067078815.1">
    <property type="nucleotide sequence ID" value="XM_067222714.1"/>
</dbReference>
<dbReference type="GO" id="GO:0005886">
    <property type="term" value="C:plasma membrane"/>
    <property type="evidence" value="ECO:0007669"/>
    <property type="project" value="UniProtKB-SubCell"/>
</dbReference>
<keyword evidence="6" id="KW-0472">Membrane</keyword>
<protein>
    <submittedName>
        <fullName evidence="11">Trypanosomal VSG domain containing protein, putative</fullName>
    </submittedName>
</protein>
<evidence type="ECO:0000256" key="2">
    <source>
        <dbReference type="ARBA" id="ARBA00004609"/>
    </source>
</evidence>
<evidence type="ECO:0000313" key="12">
    <source>
        <dbReference type="Proteomes" id="UP000195570"/>
    </source>
</evidence>
<evidence type="ECO:0000256" key="4">
    <source>
        <dbReference type="ARBA" id="ARBA00022622"/>
    </source>
</evidence>
<proteinExistence type="predicted"/>
<reference evidence="11" key="1">
    <citation type="submission" date="2016-09" db="EMBL/GenBank/DDBJ databases">
        <authorList>
            <person name="Hebert L."/>
            <person name="Moumen B."/>
        </authorList>
    </citation>
    <scope>NUCLEOTIDE SEQUENCE [LARGE SCALE GENOMIC DNA]</scope>
    <source>
        <strain evidence="11">OVI</strain>
    </source>
</reference>
<keyword evidence="3" id="KW-1003">Cell membrane</keyword>
<evidence type="ECO:0000256" key="8">
    <source>
        <dbReference type="ARBA" id="ARBA00023288"/>
    </source>
</evidence>
<dbReference type="InterPro" id="IPR025932">
    <property type="entry name" value="Trypano_VSG_B_N_dom"/>
</dbReference>
<keyword evidence="8" id="KW-0449">Lipoprotein</keyword>
<evidence type="ECO:0000256" key="6">
    <source>
        <dbReference type="ARBA" id="ARBA00023136"/>
    </source>
</evidence>
<comment type="caution">
    <text evidence="11">The sequence shown here is derived from an EMBL/GenBank/DDBJ whole genome shotgun (WGS) entry which is preliminary data.</text>
</comment>
<keyword evidence="5 9" id="KW-0732">Signal</keyword>
<comment type="subcellular location">
    <subcellularLocation>
        <location evidence="2">Cell membrane</location>
        <topology evidence="2">Lipid-anchor</topology>
        <topology evidence="2">GPI-anchor</topology>
    </subcellularLocation>
</comment>
<dbReference type="Pfam" id="PF13206">
    <property type="entry name" value="VSG_B"/>
    <property type="match status" value="1"/>
</dbReference>
<sequence length="320" mass="33350">MAASLVILGIATAILTWHAAEGAGAEANANAAAYAMLCKTFNVIAKPYAAPDSPVIDPKIETEALAFNFSMHHPTATEELAKEEYTERSKLKQTSEAFQVTTDETFAKAKATAQAAMELRKNKHYANLKAEAANQHLIASIEHIVQQIKETAAAARATDIKTEAAAVQKYLNQAIYGSDTADDKIKLTASGGKTRAQSCGTTGADNAQSTTGTSIKHDMMCLCAVAADSTGTDVCHTFETALSVAATNDAELSPDWLKLKGGCEAMGEQANPTAQMTAAAAEAAATYIAKAGSASKLSHLLGYHQTDANTGCTGTSAANQ</sequence>
<dbReference type="AlphaFoldDB" id="A0A1G4I6E2"/>
<accession>A0A1G4I6E2</accession>
<evidence type="ECO:0000259" key="10">
    <source>
        <dbReference type="Pfam" id="PF13206"/>
    </source>
</evidence>
<keyword evidence="12" id="KW-1185">Reference proteome</keyword>
<feature type="chain" id="PRO_5009235395" evidence="9">
    <location>
        <begin position="23"/>
        <end position="320"/>
    </location>
</feature>
<keyword evidence="7" id="KW-0325">Glycoprotein</keyword>
<evidence type="ECO:0000256" key="3">
    <source>
        <dbReference type="ARBA" id="ARBA00022475"/>
    </source>
</evidence>
<gene>
    <name evidence="11" type="ORF">TEOVI_000747400</name>
</gene>
<dbReference type="VEuPathDB" id="TriTrypDB:TEOVI_000747400"/>
<dbReference type="Proteomes" id="UP000195570">
    <property type="component" value="Unassembled WGS sequence"/>
</dbReference>
<feature type="domain" description="Trypanosome variant surface glycoprotein B-type N-terminal" evidence="10">
    <location>
        <begin position="14"/>
        <end position="317"/>
    </location>
</feature>
<name>A0A1G4I6E2_TRYEQ</name>
<evidence type="ECO:0000256" key="9">
    <source>
        <dbReference type="SAM" id="SignalP"/>
    </source>
</evidence>
<organism evidence="11 12">
    <name type="scientific">Trypanosoma equiperdum</name>
    <dbReference type="NCBI Taxonomy" id="5694"/>
    <lineage>
        <taxon>Eukaryota</taxon>
        <taxon>Discoba</taxon>
        <taxon>Euglenozoa</taxon>
        <taxon>Kinetoplastea</taxon>
        <taxon>Metakinetoplastina</taxon>
        <taxon>Trypanosomatida</taxon>
        <taxon>Trypanosomatidae</taxon>
        <taxon>Trypanosoma</taxon>
    </lineage>
</organism>
<dbReference type="GeneID" id="92381408"/>
<evidence type="ECO:0000313" key="11">
    <source>
        <dbReference type="EMBL" id="SCU67509.1"/>
    </source>
</evidence>
<evidence type="ECO:0000256" key="5">
    <source>
        <dbReference type="ARBA" id="ARBA00022729"/>
    </source>
</evidence>
<feature type="signal peptide" evidence="9">
    <location>
        <begin position="1"/>
        <end position="22"/>
    </location>
</feature>
<evidence type="ECO:0000256" key="1">
    <source>
        <dbReference type="ARBA" id="ARBA00002523"/>
    </source>
</evidence>
<comment type="function">
    <text evidence="1">VSG forms a coat on the surface of the parasite. The trypanosome evades the immune response of the host by expressing a series of antigenically distinct VSGs from an estimated 1000 VSG genes.</text>
</comment>
<evidence type="ECO:0000256" key="7">
    <source>
        <dbReference type="ARBA" id="ARBA00023180"/>
    </source>
</evidence>
<dbReference type="GO" id="GO:0098552">
    <property type="term" value="C:side of membrane"/>
    <property type="evidence" value="ECO:0007669"/>
    <property type="project" value="UniProtKB-KW"/>
</dbReference>
<keyword evidence="4" id="KW-0336">GPI-anchor</keyword>
<dbReference type="EMBL" id="CZPT02000755">
    <property type="protein sequence ID" value="SCU67509.1"/>
    <property type="molecule type" value="Genomic_DNA"/>
</dbReference>